<feature type="domain" description="PPIase cyclophilin-type" evidence="6">
    <location>
        <begin position="253"/>
        <end position="408"/>
    </location>
</feature>
<evidence type="ECO:0000259" key="6">
    <source>
        <dbReference type="PROSITE" id="PS50072"/>
    </source>
</evidence>
<dbReference type="InterPro" id="IPR002130">
    <property type="entry name" value="Cyclophilin-type_PPIase_dom"/>
</dbReference>
<dbReference type="Gene3D" id="1.20.120.290">
    <property type="entry name" value="Oxygen-evolving enhancer protein 3 (PsbQ), four-helix up-down bundle"/>
    <property type="match status" value="1"/>
</dbReference>
<dbReference type="Gene3D" id="2.40.100.10">
    <property type="entry name" value="Cyclophilin-like"/>
    <property type="match status" value="1"/>
</dbReference>
<dbReference type="Pfam" id="PF21329">
    <property type="entry name" value="CYP38_PsbQ-like"/>
    <property type="match status" value="1"/>
</dbReference>
<evidence type="ECO:0000256" key="5">
    <source>
        <dbReference type="SAM" id="MobiDB-lite"/>
    </source>
</evidence>
<dbReference type="InterPro" id="IPR044665">
    <property type="entry name" value="E_coli_cyclophilin_A-like"/>
</dbReference>
<dbReference type="EMBL" id="LGRX02002538">
    <property type="protein sequence ID" value="KAK3284011.1"/>
    <property type="molecule type" value="Genomic_DNA"/>
</dbReference>
<proteinExistence type="predicted"/>
<protein>
    <recommendedName>
        <fullName evidence="1">peptidylprolyl isomerase</fullName>
        <ecNumber evidence="1">5.2.1.8</ecNumber>
    </recommendedName>
</protein>
<evidence type="ECO:0000313" key="8">
    <source>
        <dbReference type="Proteomes" id="UP001190700"/>
    </source>
</evidence>
<dbReference type="InterPro" id="IPR029000">
    <property type="entry name" value="Cyclophilin-like_dom_sf"/>
</dbReference>
<sequence length="432" mass="46996">MLLQSRSIQNRAAVHSQGSTLRGQVVRADTDHGRLSLNRGLKVNCSQDTPREALAKAARNAACGLACAAAFLGPVNETLAAVQQAYPDVAMLTAGDPVKNANALLRYALPIDNKEIRTIQRNLEGISEDLRVPGVKFSGVSKAVNTSLKIASKQQNKILASVPDQNKDDAKLLLKDLVAGLEDFQVIVSNKDVQEVPIQQQAMLDLVGQIEEDMLSGYPFEVPAQYASMPLLKGRATVEVNLRLVENPTIDKAQMTIVLDGLNAPVTAGNFVDLVQRKFYNNMEVQRADGFVVQTGDPEGPAVGFVDPKTNKVRTIPLEVYVPGDDAPVYEETLEEMGRYNAIPALPFNAYGTMAMARSEFENNSGSSQVFWLLKESELTPSSANLLDGRYAVFGYVTEGVDILEVLKVGDMIESIKVTKGIENLVNPSYEE</sequence>
<comment type="caution">
    <text evidence="7">The sequence shown here is derived from an EMBL/GenBank/DDBJ whole genome shotgun (WGS) entry which is preliminary data.</text>
</comment>
<organism evidence="7 8">
    <name type="scientific">Cymbomonas tetramitiformis</name>
    <dbReference type="NCBI Taxonomy" id="36881"/>
    <lineage>
        <taxon>Eukaryota</taxon>
        <taxon>Viridiplantae</taxon>
        <taxon>Chlorophyta</taxon>
        <taxon>Pyramimonadophyceae</taxon>
        <taxon>Pyramimonadales</taxon>
        <taxon>Pyramimonadaceae</taxon>
        <taxon>Cymbomonas</taxon>
    </lineage>
</organism>
<keyword evidence="8" id="KW-1185">Reference proteome</keyword>
<evidence type="ECO:0000256" key="1">
    <source>
        <dbReference type="ARBA" id="ARBA00013194"/>
    </source>
</evidence>
<dbReference type="AlphaFoldDB" id="A0AAE0LFZ5"/>
<keyword evidence="2" id="KW-0793">Thylakoid</keyword>
<dbReference type="Pfam" id="PF00160">
    <property type="entry name" value="Pro_isomerase"/>
    <property type="match status" value="1"/>
</dbReference>
<evidence type="ECO:0000256" key="4">
    <source>
        <dbReference type="ARBA" id="ARBA00023235"/>
    </source>
</evidence>
<name>A0AAE0LFZ5_9CHLO</name>
<dbReference type="PROSITE" id="PS50072">
    <property type="entry name" value="CSA_PPIASE_2"/>
    <property type="match status" value="1"/>
</dbReference>
<feature type="region of interest" description="Disordered" evidence="5">
    <location>
        <begin position="1"/>
        <end position="20"/>
    </location>
</feature>
<dbReference type="Proteomes" id="UP001190700">
    <property type="component" value="Unassembled WGS sequence"/>
</dbReference>
<dbReference type="SUPFAM" id="SSF101112">
    <property type="entry name" value="Oxygen-evolving enhancer protein 3"/>
    <property type="match status" value="1"/>
</dbReference>
<evidence type="ECO:0000313" key="7">
    <source>
        <dbReference type="EMBL" id="KAK3284011.1"/>
    </source>
</evidence>
<dbReference type="GO" id="GO:0003755">
    <property type="term" value="F:peptidyl-prolyl cis-trans isomerase activity"/>
    <property type="evidence" value="ECO:0007669"/>
    <property type="project" value="UniProtKB-KW"/>
</dbReference>
<keyword evidence="4 7" id="KW-0413">Isomerase</keyword>
<dbReference type="CDD" id="cd01924">
    <property type="entry name" value="cyclophilin_TLP40_like"/>
    <property type="match status" value="1"/>
</dbReference>
<evidence type="ECO:0000256" key="3">
    <source>
        <dbReference type="ARBA" id="ARBA00023110"/>
    </source>
</evidence>
<dbReference type="PANTHER" id="PTHR43246">
    <property type="entry name" value="PEPTIDYL-PROLYL CIS-TRANS ISOMERASE CYP38, CHLOROPLASTIC"/>
    <property type="match status" value="1"/>
</dbReference>
<evidence type="ECO:0000256" key="2">
    <source>
        <dbReference type="ARBA" id="ARBA00023078"/>
    </source>
</evidence>
<dbReference type="InterPro" id="IPR048563">
    <property type="entry name" value="CYP38_PsbQ-like"/>
</dbReference>
<dbReference type="SUPFAM" id="SSF50891">
    <property type="entry name" value="Cyclophilin-like"/>
    <property type="match status" value="1"/>
</dbReference>
<dbReference type="InterPro" id="IPR023222">
    <property type="entry name" value="PsbQ-like_dom_sf"/>
</dbReference>
<reference evidence="7 8" key="1">
    <citation type="journal article" date="2015" name="Genome Biol. Evol.">
        <title>Comparative Genomics of a Bacterivorous Green Alga Reveals Evolutionary Causalities and Consequences of Phago-Mixotrophic Mode of Nutrition.</title>
        <authorList>
            <person name="Burns J.A."/>
            <person name="Paasch A."/>
            <person name="Narechania A."/>
            <person name="Kim E."/>
        </authorList>
    </citation>
    <scope>NUCLEOTIDE SEQUENCE [LARGE SCALE GENOMIC DNA]</scope>
    <source>
        <strain evidence="7 8">PLY_AMNH</strain>
    </source>
</reference>
<dbReference type="EC" id="5.2.1.8" evidence="1"/>
<gene>
    <name evidence="7" type="ORF">CYMTET_8311</name>
</gene>
<keyword evidence="3" id="KW-0697">Rotamase</keyword>
<accession>A0AAE0LFZ5</accession>